<dbReference type="Proteomes" id="UP001597233">
    <property type="component" value="Unassembled WGS sequence"/>
</dbReference>
<evidence type="ECO:0000313" key="2">
    <source>
        <dbReference type="EMBL" id="MFD1884420.1"/>
    </source>
</evidence>
<evidence type="ECO:0000313" key="3">
    <source>
        <dbReference type="Proteomes" id="UP001597233"/>
    </source>
</evidence>
<comment type="caution">
    <text evidence="2">The sequence shown here is derived from an EMBL/GenBank/DDBJ whole genome shotgun (WGS) entry which is preliminary data.</text>
</comment>
<dbReference type="RefSeq" id="WP_347326252.1">
    <property type="nucleotide sequence ID" value="NZ_JBCGUH010000010.1"/>
</dbReference>
<dbReference type="InterPro" id="IPR036013">
    <property type="entry name" value="Band_7/SPFH_dom_sf"/>
</dbReference>
<dbReference type="Gene3D" id="3.30.479.30">
    <property type="entry name" value="Band 7 domain"/>
    <property type="match status" value="1"/>
</dbReference>
<evidence type="ECO:0000259" key="1">
    <source>
        <dbReference type="Pfam" id="PF01145"/>
    </source>
</evidence>
<name>A0ABW4REL5_9BACL</name>
<sequence>MFGLRFAKFQPSDYVMKIKNGKIVKEGVGLSFYYYEPTTSVVVVPVSSIDVPFMFEEITSDYQTVTVQGQVTYRITDYHQTTRILNYTYNLKKNRYLSDDPEKLSQRVIHIVQVLMKQRIEQLPLREAIQSGESLVRQITAQIQSNPELQKLGIEIMGLSILAILPNKETMRALEAQAREQILRSADEALYERRNASIEQERKVRENELNTEIAVETKKRQIRETQLEAERSVKIKQNEMEEEQLRFDTELEERKSQLIELTVTNDKAQADARAYEMSAVMQSLEGVQPHVLQAMASMGMKPDQLIAMAFQGIAENAGRIGQLNISPDLLQGLLHEQNNPTGRGGRER</sequence>
<proteinExistence type="predicted"/>
<reference evidence="3" key="1">
    <citation type="journal article" date="2019" name="Int. J. Syst. Evol. Microbiol.">
        <title>The Global Catalogue of Microorganisms (GCM) 10K type strain sequencing project: providing services to taxonomists for standard genome sequencing and annotation.</title>
        <authorList>
            <consortium name="The Broad Institute Genomics Platform"/>
            <consortium name="The Broad Institute Genome Sequencing Center for Infectious Disease"/>
            <person name="Wu L."/>
            <person name="Ma J."/>
        </authorList>
    </citation>
    <scope>NUCLEOTIDE SEQUENCE [LARGE SCALE GENOMIC DNA]</scope>
    <source>
        <strain evidence="3">CCUG 54950</strain>
    </source>
</reference>
<dbReference type="Pfam" id="PF01145">
    <property type="entry name" value="Band_7"/>
    <property type="match status" value="1"/>
</dbReference>
<keyword evidence="3" id="KW-1185">Reference proteome</keyword>
<accession>A0ABW4REL5</accession>
<protein>
    <submittedName>
        <fullName evidence="2">SPFH domain-containing protein</fullName>
    </submittedName>
</protein>
<feature type="domain" description="Band 7" evidence="1">
    <location>
        <begin position="10"/>
        <end position="193"/>
    </location>
</feature>
<dbReference type="EMBL" id="JBHUEH010000009">
    <property type="protein sequence ID" value="MFD1884420.1"/>
    <property type="molecule type" value="Genomic_DNA"/>
</dbReference>
<organism evidence="2 3">
    <name type="scientific">Paenibacillus wenxiniae</name>
    <dbReference type="NCBI Taxonomy" id="1636843"/>
    <lineage>
        <taxon>Bacteria</taxon>
        <taxon>Bacillati</taxon>
        <taxon>Bacillota</taxon>
        <taxon>Bacilli</taxon>
        <taxon>Bacillales</taxon>
        <taxon>Paenibacillaceae</taxon>
        <taxon>Paenibacillus</taxon>
    </lineage>
</organism>
<dbReference type="SUPFAM" id="SSF117892">
    <property type="entry name" value="Band 7/SPFH domain"/>
    <property type="match status" value="1"/>
</dbReference>
<gene>
    <name evidence="2" type="ORF">ACFSC9_02700</name>
</gene>
<dbReference type="InterPro" id="IPR001107">
    <property type="entry name" value="Band_7"/>
</dbReference>